<dbReference type="Proteomes" id="UP000828390">
    <property type="component" value="Unassembled WGS sequence"/>
</dbReference>
<evidence type="ECO:0000313" key="2">
    <source>
        <dbReference type="Proteomes" id="UP000828390"/>
    </source>
</evidence>
<proteinExistence type="predicted"/>
<accession>A0A9D4CN17</accession>
<reference evidence="1" key="1">
    <citation type="journal article" date="2019" name="bioRxiv">
        <title>The Genome of the Zebra Mussel, Dreissena polymorpha: A Resource for Invasive Species Research.</title>
        <authorList>
            <person name="McCartney M.A."/>
            <person name="Auch B."/>
            <person name="Kono T."/>
            <person name="Mallez S."/>
            <person name="Zhang Y."/>
            <person name="Obille A."/>
            <person name="Becker A."/>
            <person name="Abrahante J.E."/>
            <person name="Garbe J."/>
            <person name="Badalamenti J.P."/>
            <person name="Herman A."/>
            <person name="Mangelson H."/>
            <person name="Liachko I."/>
            <person name="Sullivan S."/>
            <person name="Sone E.D."/>
            <person name="Koren S."/>
            <person name="Silverstein K.A.T."/>
            <person name="Beckman K.B."/>
            <person name="Gohl D.M."/>
        </authorList>
    </citation>
    <scope>NUCLEOTIDE SEQUENCE</scope>
    <source>
        <strain evidence="1">Duluth1</strain>
        <tissue evidence="1">Whole animal</tissue>
    </source>
</reference>
<gene>
    <name evidence="1" type="ORF">DPMN_054389</name>
</gene>
<organism evidence="1 2">
    <name type="scientific">Dreissena polymorpha</name>
    <name type="common">Zebra mussel</name>
    <name type="synonym">Mytilus polymorpha</name>
    <dbReference type="NCBI Taxonomy" id="45954"/>
    <lineage>
        <taxon>Eukaryota</taxon>
        <taxon>Metazoa</taxon>
        <taxon>Spiralia</taxon>
        <taxon>Lophotrochozoa</taxon>
        <taxon>Mollusca</taxon>
        <taxon>Bivalvia</taxon>
        <taxon>Autobranchia</taxon>
        <taxon>Heteroconchia</taxon>
        <taxon>Euheterodonta</taxon>
        <taxon>Imparidentia</taxon>
        <taxon>Neoheterodontei</taxon>
        <taxon>Myida</taxon>
        <taxon>Dreissenoidea</taxon>
        <taxon>Dreissenidae</taxon>
        <taxon>Dreissena</taxon>
    </lineage>
</organism>
<comment type="caution">
    <text evidence="1">The sequence shown here is derived from an EMBL/GenBank/DDBJ whole genome shotgun (WGS) entry which is preliminary data.</text>
</comment>
<protein>
    <submittedName>
        <fullName evidence="1">Uncharacterized protein</fullName>
    </submittedName>
</protein>
<dbReference type="EMBL" id="JAIWYP010000012">
    <property type="protein sequence ID" value="KAH3728433.1"/>
    <property type="molecule type" value="Genomic_DNA"/>
</dbReference>
<name>A0A9D4CN17_DREPO</name>
<sequence length="87" mass="9341">MAQQALPFFYSKPHLIYYTTIILYVPNVTYHSFRLISVGESSGKAARGLVSRTHGTGGIQSLQAQSQAAVGGEVSRARLVSSGQDLV</sequence>
<reference evidence="1" key="2">
    <citation type="submission" date="2020-11" db="EMBL/GenBank/DDBJ databases">
        <authorList>
            <person name="McCartney M.A."/>
            <person name="Auch B."/>
            <person name="Kono T."/>
            <person name="Mallez S."/>
            <person name="Becker A."/>
            <person name="Gohl D.M."/>
            <person name="Silverstein K.A.T."/>
            <person name="Koren S."/>
            <person name="Bechman K.B."/>
            <person name="Herman A."/>
            <person name="Abrahante J.E."/>
            <person name="Garbe J."/>
        </authorList>
    </citation>
    <scope>NUCLEOTIDE SEQUENCE</scope>
    <source>
        <strain evidence="1">Duluth1</strain>
        <tissue evidence="1">Whole animal</tissue>
    </source>
</reference>
<keyword evidence="2" id="KW-1185">Reference proteome</keyword>
<dbReference type="AlphaFoldDB" id="A0A9D4CN17"/>
<evidence type="ECO:0000313" key="1">
    <source>
        <dbReference type="EMBL" id="KAH3728433.1"/>
    </source>
</evidence>